<dbReference type="AlphaFoldDB" id="A0AAD8LYD9"/>
<dbReference type="Proteomes" id="UP001237642">
    <property type="component" value="Unassembled WGS sequence"/>
</dbReference>
<reference evidence="2" key="1">
    <citation type="submission" date="2023-02" db="EMBL/GenBank/DDBJ databases">
        <title>Genome of toxic invasive species Heracleum sosnowskyi carries increased number of genes despite the absence of recent whole-genome duplications.</title>
        <authorList>
            <person name="Schelkunov M."/>
            <person name="Shtratnikova V."/>
            <person name="Makarenko M."/>
            <person name="Klepikova A."/>
            <person name="Omelchenko D."/>
            <person name="Novikova G."/>
            <person name="Obukhova E."/>
            <person name="Bogdanov V."/>
            <person name="Penin A."/>
            <person name="Logacheva M."/>
        </authorList>
    </citation>
    <scope>NUCLEOTIDE SEQUENCE</scope>
    <source>
        <strain evidence="2">Hsosn_3</strain>
        <tissue evidence="2">Leaf</tissue>
    </source>
</reference>
<dbReference type="GO" id="GO:0080188">
    <property type="term" value="P:gene silencing by siRNA-directed DNA methylation"/>
    <property type="evidence" value="ECO:0007669"/>
    <property type="project" value="InterPro"/>
</dbReference>
<dbReference type="EMBL" id="JAUIZM010000014">
    <property type="protein sequence ID" value="KAK1352968.1"/>
    <property type="molecule type" value="Genomic_DNA"/>
</dbReference>
<reference evidence="2" key="2">
    <citation type="submission" date="2023-05" db="EMBL/GenBank/DDBJ databases">
        <authorList>
            <person name="Schelkunov M.I."/>
        </authorList>
    </citation>
    <scope>NUCLEOTIDE SEQUENCE</scope>
    <source>
        <strain evidence="2">Hsosn_3</strain>
        <tissue evidence="2">Leaf</tissue>
    </source>
</reference>
<accession>A0AAD8LYD9</accession>
<dbReference type="PANTHER" id="PTHR21596:SF3">
    <property type="entry name" value="FACTOR OF DNA METHYLATION 1-RELATED"/>
    <property type="match status" value="1"/>
</dbReference>
<dbReference type="InterPro" id="IPR045177">
    <property type="entry name" value="FDM1-5/IDN2"/>
</dbReference>
<evidence type="ECO:0000256" key="1">
    <source>
        <dbReference type="SAM" id="Coils"/>
    </source>
</evidence>
<keyword evidence="3" id="KW-1185">Reference proteome</keyword>
<keyword evidence="1" id="KW-0175">Coiled coil</keyword>
<proteinExistence type="predicted"/>
<protein>
    <submittedName>
        <fullName evidence="2">Uncharacterized protein</fullName>
    </submittedName>
</protein>
<sequence>MYGWSARADDYGSPGVVGDFLRKIGELKTVSNIVEEEDRGKRDKRQKLQFELDKKNENMDDLKMKYEKERLHQDFIKETKRMHTKSQEHIRSVFAAQGHIIAKSFDIKHIHRYEANTQSERTRKSQRHKLYTL</sequence>
<feature type="coiled-coil region" evidence="1">
    <location>
        <begin position="45"/>
        <end position="72"/>
    </location>
</feature>
<comment type="caution">
    <text evidence="2">The sequence shown here is derived from an EMBL/GenBank/DDBJ whole genome shotgun (WGS) entry which is preliminary data.</text>
</comment>
<organism evidence="2 3">
    <name type="scientific">Heracleum sosnowskyi</name>
    <dbReference type="NCBI Taxonomy" id="360622"/>
    <lineage>
        <taxon>Eukaryota</taxon>
        <taxon>Viridiplantae</taxon>
        <taxon>Streptophyta</taxon>
        <taxon>Embryophyta</taxon>
        <taxon>Tracheophyta</taxon>
        <taxon>Spermatophyta</taxon>
        <taxon>Magnoliopsida</taxon>
        <taxon>eudicotyledons</taxon>
        <taxon>Gunneridae</taxon>
        <taxon>Pentapetalae</taxon>
        <taxon>asterids</taxon>
        <taxon>campanulids</taxon>
        <taxon>Apiales</taxon>
        <taxon>Apiaceae</taxon>
        <taxon>Apioideae</taxon>
        <taxon>apioid superclade</taxon>
        <taxon>Tordylieae</taxon>
        <taxon>Tordyliinae</taxon>
        <taxon>Heracleum</taxon>
    </lineage>
</organism>
<gene>
    <name evidence="2" type="ORF">POM88_052806</name>
</gene>
<dbReference type="PANTHER" id="PTHR21596">
    <property type="entry name" value="RIBONUCLEASE P SUBUNIT P38"/>
    <property type="match status" value="1"/>
</dbReference>
<evidence type="ECO:0000313" key="3">
    <source>
        <dbReference type="Proteomes" id="UP001237642"/>
    </source>
</evidence>
<evidence type="ECO:0000313" key="2">
    <source>
        <dbReference type="EMBL" id="KAK1352968.1"/>
    </source>
</evidence>
<dbReference type="Gene3D" id="3.30.70.2890">
    <property type="entry name" value="XS domain"/>
    <property type="match status" value="1"/>
</dbReference>
<dbReference type="InterPro" id="IPR038588">
    <property type="entry name" value="XS_domain_sf"/>
</dbReference>
<name>A0AAD8LYD9_9APIA</name>